<reference evidence="2" key="1">
    <citation type="submission" date="2024-07" db="EMBL/GenBank/DDBJ databases">
        <title>Two chromosome-level genome assemblies of Korean endemic species Abeliophyllum distichum and Forsythia ovata (Oleaceae).</title>
        <authorList>
            <person name="Jang H."/>
        </authorList>
    </citation>
    <scope>NUCLEOTIDE SEQUENCE [LARGE SCALE GENOMIC DNA]</scope>
</reference>
<evidence type="ECO:0000313" key="2">
    <source>
        <dbReference type="Proteomes" id="UP001604277"/>
    </source>
</evidence>
<name>A0ABD1S6D7_9LAMI</name>
<gene>
    <name evidence="1" type="ORF">Fot_40049</name>
</gene>
<dbReference type="AlphaFoldDB" id="A0ABD1S6D7"/>
<evidence type="ECO:0000313" key="1">
    <source>
        <dbReference type="EMBL" id="KAL2496292.1"/>
    </source>
</evidence>
<proteinExistence type="predicted"/>
<comment type="caution">
    <text evidence="1">The sequence shown here is derived from an EMBL/GenBank/DDBJ whole genome shotgun (WGS) entry which is preliminary data.</text>
</comment>
<accession>A0ABD1S6D7</accession>
<organism evidence="1 2">
    <name type="scientific">Forsythia ovata</name>
    <dbReference type="NCBI Taxonomy" id="205694"/>
    <lineage>
        <taxon>Eukaryota</taxon>
        <taxon>Viridiplantae</taxon>
        <taxon>Streptophyta</taxon>
        <taxon>Embryophyta</taxon>
        <taxon>Tracheophyta</taxon>
        <taxon>Spermatophyta</taxon>
        <taxon>Magnoliopsida</taxon>
        <taxon>eudicotyledons</taxon>
        <taxon>Gunneridae</taxon>
        <taxon>Pentapetalae</taxon>
        <taxon>asterids</taxon>
        <taxon>lamiids</taxon>
        <taxon>Lamiales</taxon>
        <taxon>Oleaceae</taxon>
        <taxon>Forsythieae</taxon>
        <taxon>Forsythia</taxon>
    </lineage>
</organism>
<dbReference type="Proteomes" id="UP001604277">
    <property type="component" value="Unassembled WGS sequence"/>
</dbReference>
<dbReference type="EMBL" id="JBFOLJ010000011">
    <property type="protein sequence ID" value="KAL2496292.1"/>
    <property type="molecule type" value="Genomic_DNA"/>
</dbReference>
<protein>
    <submittedName>
        <fullName evidence="1">Uncharacterized protein</fullName>
    </submittedName>
</protein>
<sequence>MDMYHDGDIDLSAFGRENLEDKFTDDLKHVVDGEELEQQEPVQAAGANITMYLPSRADLASSTHSSEGYMPPIRRTMDHISLISLIVVTDFKNNFQMCQKISVSD</sequence>
<keyword evidence="2" id="KW-1185">Reference proteome</keyword>